<proteinExistence type="predicted"/>
<dbReference type="InterPro" id="IPR050678">
    <property type="entry name" value="DNA_Partitioning_ATPase"/>
</dbReference>
<name>A0ABS9Z9J6_9HYPH</name>
<dbReference type="RefSeq" id="WP_243068224.1">
    <property type="nucleotide sequence ID" value="NZ_JAIVFK010000031.1"/>
</dbReference>
<gene>
    <name evidence="1" type="ORF">K2U94_16405</name>
</gene>
<protein>
    <submittedName>
        <fullName evidence="1">Division plane positioning ATPase MipZ</fullName>
    </submittedName>
</protein>
<evidence type="ECO:0000313" key="2">
    <source>
        <dbReference type="Proteomes" id="UP001139104"/>
    </source>
</evidence>
<dbReference type="InterPro" id="IPR015223">
    <property type="entry name" value="MipZ"/>
</dbReference>
<organism evidence="1 2">
    <name type="scientific">Candidatus Rhodoblastus alkanivorans</name>
    <dbReference type="NCBI Taxonomy" id="2954117"/>
    <lineage>
        <taxon>Bacteria</taxon>
        <taxon>Pseudomonadati</taxon>
        <taxon>Pseudomonadota</taxon>
        <taxon>Alphaproteobacteria</taxon>
        <taxon>Hyphomicrobiales</taxon>
        <taxon>Rhodoblastaceae</taxon>
        <taxon>Rhodoblastus</taxon>
    </lineage>
</organism>
<keyword evidence="2" id="KW-1185">Reference proteome</keyword>
<accession>A0ABS9Z9J6</accession>
<dbReference type="Pfam" id="PF09140">
    <property type="entry name" value="MipZ"/>
    <property type="match status" value="1"/>
</dbReference>
<reference evidence="1" key="1">
    <citation type="journal article" date="2022" name="ISME J.">
        <title>Identification of active gaseous-alkane degraders at natural gas seeps.</title>
        <authorList>
            <person name="Farhan Ul Haque M."/>
            <person name="Hernandez M."/>
            <person name="Crombie A.T."/>
            <person name="Murrell J.C."/>
        </authorList>
    </citation>
    <scope>NUCLEOTIDE SEQUENCE</scope>
    <source>
        <strain evidence="1">PC2</strain>
    </source>
</reference>
<dbReference type="EMBL" id="JAIVFP010000001">
    <property type="protein sequence ID" value="MCI4684323.1"/>
    <property type="molecule type" value="Genomic_DNA"/>
</dbReference>
<dbReference type="SUPFAM" id="SSF52540">
    <property type="entry name" value="P-loop containing nucleoside triphosphate hydrolases"/>
    <property type="match status" value="1"/>
</dbReference>
<dbReference type="PANTHER" id="PTHR13696">
    <property type="entry name" value="P-LOOP CONTAINING NUCLEOSIDE TRIPHOSPHATE HYDROLASE"/>
    <property type="match status" value="1"/>
</dbReference>
<comment type="caution">
    <text evidence="1">The sequence shown here is derived from an EMBL/GenBank/DDBJ whole genome shotgun (WGS) entry which is preliminary data.</text>
</comment>
<sequence length="320" mass="36325">MLRKQMYPESARPMTFDASEAPELRTAHVIVVANEKGGSGKSTMSIHLAVALLKAGYRVATIDLDVRQRTLTRFFENRESWARTAPWAVELPRHFAPDRAETASVQDNESADFAVFAEAIGEVEHEYEFVVIDTPASDSYLMRLAHSLADTLISPMNDSFIDMDVLSRVHHDRVKRGMVAQYAEIVIEARRKRRLVDNGLIDWVLVRNRIASLQSNNARQVDHALRKLAVELQFRVAEGLHDRVIFRELFPLGLTALDALETANHTLTPSQLSARREIETLVSDLRLPSRVEGGDYLESRHIWFEALSSYYRELTAKKAD</sequence>
<dbReference type="CDD" id="cd02042">
    <property type="entry name" value="ParAB_family"/>
    <property type="match status" value="1"/>
</dbReference>
<evidence type="ECO:0000313" key="1">
    <source>
        <dbReference type="EMBL" id="MCI4684323.1"/>
    </source>
</evidence>
<dbReference type="Proteomes" id="UP001139104">
    <property type="component" value="Unassembled WGS sequence"/>
</dbReference>
<dbReference type="PANTHER" id="PTHR13696:SF96">
    <property type="entry name" value="COBQ_COBB_MIND_PARA NUCLEOTIDE BINDING DOMAIN-CONTAINING PROTEIN"/>
    <property type="match status" value="1"/>
</dbReference>
<dbReference type="InterPro" id="IPR027417">
    <property type="entry name" value="P-loop_NTPase"/>
</dbReference>
<dbReference type="Gene3D" id="3.40.50.300">
    <property type="entry name" value="P-loop containing nucleotide triphosphate hydrolases"/>
    <property type="match status" value="1"/>
</dbReference>